<sequence>MKNRQDNDEINFAIMCALLKQGRHIDITASIILIFTVLQLLFSVTSFTPPNPIWLSGLFCLLFWLIQKYYAIRVSIDYILFSFLTKNHTQTDDYVNSLDASLINLGLMKNKNQRTINARQKGAFNLLKKQLTAFILQVIAWLVYLMGMIVIAH</sequence>
<evidence type="ECO:0000313" key="3">
    <source>
        <dbReference type="Proteomes" id="UP001500171"/>
    </source>
</evidence>
<keyword evidence="1" id="KW-0472">Membrane</keyword>
<keyword evidence="1" id="KW-0812">Transmembrane</keyword>
<organism evidence="2 3">
    <name type="scientific">Orbus sasakiae</name>
    <dbReference type="NCBI Taxonomy" id="1078475"/>
    <lineage>
        <taxon>Bacteria</taxon>
        <taxon>Pseudomonadati</taxon>
        <taxon>Pseudomonadota</taxon>
        <taxon>Gammaproteobacteria</taxon>
        <taxon>Orbales</taxon>
        <taxon>Orbaceae</taxon>
        <taxon>Orbus</taxon>
    </lineage>
</organism>
<feature type="transmembrane region" description="Helical" evidence="1">
    <location>
        <begin position="131"/>
        <end position="152"/>
    </location>
</feature>
<gene>
    <name evidence="2" type="ORF">GCM10023211_00200</name>
</gene>
<comment type="caution">
    <text evidence="2">The sequence shown here is derived from an EMBL/GenBank/DDBJ whole genome shotgun (WGS) entry which is preliminary data.</text>
</comment>
<dbReference type="Proteomes" id="UP001500171">
    <property type="component" value="Unassembled WGS sequence"/>
</dbReference>
<feature type="transmembrane region" description="Helical" evidence="1">
    <location>
        <begin position="27"/>
        <end position="47"/>
    </location>
</feature>
<keyword evidence="1" id="KW-1133">Transmembrane helix</keyword>
<evidence type="ECO:0000256" key="1">
    <source>
        <dbReference type="SAM" id="Phobius"/>
    </source>
</evidence>
<keyword evidence="3" id="KW-1185">Reference proteome</keyword>
<proteinExistence type="predicted"/>
<feature type="transmembrane region" description="Helical" evidence="1">
    <location>
        <begin position="53"/>
        <end position="71"/>
    </location>
</feature>
<accession>A0ABP9MWW1</accession>
<reference evidence="3" key="1">
    <citation type="journal article" date="2019" name="Int. J. Syst. Evol. Microbiol.">
        <title>The Global Catalogue of Microorganisms (GCM) 10K type strain sequencing project: providing services to taxonomists for standard genome sequencing and annotation.</title>
        <authorList>
            <consortium name="The Broad Institute Genomics Platform"/>
            <consortium name="The Broad Institute Genome Sequencing Center for Infectious Disease"/>
            <person name="Wu L."/>
            <person name="Ma J."/>
        </authorList>
    </citation>
    <scope>NUCLEOTIDE SEQUENCE [LARGE SCALE GENOMIC DNA]</scope>
    <source>
        <strain evidence="3">JCM 18050</strain>
    </source>
</reference>
<evidence type="ECO:0000313" key="2">
    <source>
        <dbReference type="EMBL" id="GAA5103606.1"/>
    </source>
</evidence>
<dbReference type="EMBL" id="BAABHY010000001">
    <property type="protein sequence ID" value="GAA5103606.1"/>
    <property type="molecule type" value="Genomic_DNA"/>
</dbReference>
<protein>
    <submittedName>
        <fullName evidence="2">Uncharacterized protein</fullName>
    </submittedName>
</protein>
<name>A0ABP9MWW1_9GAMM</name>
<dbReference type="RefSeq" id="WP_345487453.1">
    <property type="nucleotide sequence ID" value="NZ_BAABHY010000001.1"/>
</dbReference>